<dbReference type="SUPFAM" id="SSF52540">
    <property type="entry name" value="P-loop containing nucleoside triphosphate hydrolases"/>
    <property type="match status" value="1"/>
</dbReference>
<evidence type="ECO:0000256" key="3">
    <source>
        <dbReference type="ARBA" id="ARBA00022840"/>
    </source>
</evidence>
<dbReference type="NCBIfam" id="TIGR01727">
    <property type="entry name" value="oligo_HPY"/>
    <property type="match status" value="1"/>
</dbReference>
<evidence type="ECO:0000256" key="2">
    <source>
        <dbReference type="ARBA" id="ARBA00022741"/>
    </source>
</evidence>
<dbReference type="InterPro" id="IPR013563">
    <property type="entry name" value="Oligopep_ABC_C"/>
</dbReference>
<dbReference type="InterPro" id="IPR003439">
    <property type="entry name" value="ABC_transporter-like_ATP-bd"/>
</dbReference>
<reference evidence="5" key="1">
    <citation type="journal article" date="2020" name="mSystems">
        <title>Genome- and Community-Level Interaction Insights into Carbon Utilization and Element Cycling Functions of Hydrothermarchaeota in Hydrothermal Sediment.</title>
        <authorList>
            <person name="Zhou Z."/>
            <person name="Liu Y."/>
            <person name="Xu W."/>
            <person name="Pan J."/>
            <person name="Luo Z.H."/>
            <person name="Li M."/>
        </authorList>
    </citation>
    <scope>NUCLEOTIDE SEQUENCE [LARGE SCALE GENOMIC DNA]</scope>
    <source>
        <strain evidence="5">SpSt-125</strain>
    </source>
</reference>
<dbReference type="PROSITE" id="PS00211">
    <property type="entry name" value="ABC_TRANSPORTER_1"/>
    <property type="match status" value="1"/>
</dbReference>
<dbReference type="CDD" id="cd03257">
    <property type="entry name" value="ABC_NikE_OppD_transporters"/>
    <property type="match status" value="1"/>
</dbReference>
<dbReference type="PROSITE" id="PS50893">
    <property type="entry name" value="ABC_TRANSPORTER_2"/>
    <property type="match status" value="1"/>
</dbReference>
<dbReference type="GO" id="GO:0016887">
    <property type="term" value="F:ATP hydrolysis activity"/>
    <property type="evidence" value="ECO:0007669"/>
    <property type="project" value="InterPro"/>
</dbReference>
<organism evidence="5">
    <name type="scientific">Ignisphaera aggregans</name>
    <dbReference type="NCBI Taxonomy" id="334771"/>
    <lineage>
        <taxon>Archaea</taxon>
        <taxon>Thermoproteota</taxon>
        <taxon>Thermoprotei</taxon>
        <taxon>Desulfurococcales</taxon>
        <taxon>Desulfurococcaceae</taxon>
        <taxon>Ignisphaera</taxon>
    </lineage>
</organism>
<keyword evidence="3 5" id="KW-0067">ATP-binding</keyword>
<dbReference type="Pfam" id="PF08352">
    <property type="entry name" value="oligo_HPY"/>
    <property type="match status" value="1"/>
</dbReference>
<sequence length="334" mass="37742">MLATCKEVRPVSNLLELRGVTKIFRYGLFGFGFKAVDGVSLALEDKPLILTIAGESGSGKTTLARIILGFHVPDSGEVLYKGRNVHRLQGDDVKWFRREVQAVFQDPYSSFNPLRKVYSYLHETAVNIASVDKREADGYIDTVLKAVGLSLDKVINKYPHEFSGGELQRVAIARALLTRPRLIIADEPVSMLDASLRINIVNMFKEFKERYGIAFIYITHDLSTAYYISDEIAIMYRGSVVEHGPVEKVLIEPLHPYTQTLMESIPMPEPKARERWLKKIKLSGVIEEKEFIAGGCKYASRCPYASKKCFEKPPQDIAVGDRVVKCWLYSEQKT</sequence>
<keyword evidence="2" id="KW-0547">Nucleotide-binding</keyword>
<dbReference type="PANTHER" id="PTHR43230:SF1">
    <property type="entry name" value="OLIGOPEPTIDE ABC TRANSPORTER, ATP-BINDING PROTEIN"/>
    <property type="match status" value="1"/>
</dbReference>
<keyword evidence="1" id="KW-0813">Transport</keyword>
<dbReference type="GO" id="GO:0005524">
    <property type="term" value="F:ATP binding"/>
    <property type="evidence" value="ECO:0007669"/>
    <property type="project" value="UniProtKB-KW"/>
</dbReference>
<dbReference type="EMBL" id="DSEU01000046">
    <property type="protein sequence ID" value="HEM67300.1"/>
    <property type="molecule type" value="Genomic_DNA"/>
</dbReference>
<dbReference type="Pfam" id="PF00005">
    <property type="entry name" value="ABC_tran"/>
    <property type="match status" value="1"/>
</dbReference>
<proteinExistence type="predicted"/>
<accession>A0A7J2U378</accession>
<name>A0A7J2U378_9CREN</name>
<gene>
    <name evidence="5" type="ORF">ENO26_07045</name>
</gene>
<evidence type="ECO:0000313" key="5">
    <source>
        <dbReference type="EMBL" id="HEM67300.1"/>
    </source>
</evidence>
<dbReference type="InterPro" id="IPR017871">
    <property type="entry name" value="ABC_transporter-like_CS"/>
</dbReference>
<comment type="caution">
    <text evidence="5">The sequence shown here is derived from an EMBL/GenBank/DDBJ whole genome shotgun (WGS) entry which is preliminary data.</text>
</comment>
<protein>
    <submittedName>
        <fullName evidence="5">ABC transporter ATP-binding protein</fullName>
    </submittedName>
</protein>
<dbReference type="GO" id="GO:0015833">
    <property type="term" value="P:peptide transport"/>
    <property type="evidence" value="ECO:0007669"/>
    <property type="project" value="InterPro"/>
</dbReference>
<feature type="domain" description="ABC transporter" evidence="4">
    <location>
        <begin position="15"/>
        <end position="262"/>
    </location>
</feature>
<dbReference type="PANTHER" id="PTHR43230">
    <property type="entry name" value="ABC-TYPE DIPEPTIDE/OLIGOPEPTIDE TRANSPORT SYSTEM, ATPASE COMPONENT"/>
    <property type="match status" value="1"/>
</dbReference>
<evidence type="ECO:0000256" key="1">
    <source>
        <dbReference type="ARBA" id="ARBA00022448"/>
    </source>
</evidence>
<evidence type="ECO:0000259" key="4">
    <source>
        <dbReference type="PROSITE" id="PS50893"/>
    </source>
</evidence>
<dbReference type="AlphaFoldDB" id="A0A7J2U378"/>
<dbReference type="Gene3D" id="3.40.50.300">
    <property type="entry name" value="P-loop containing nucleotide triphosphate hydrolases"/>
    <property type="match status" value="1"/>
</dbReference>
<dbReference type="InterPro" id="IPR003593">
    <property type="entry name" value="AAA+_ATPase"/>
</dbReference>
<dbReference type="InterPro" id="IPR027417">
    <property type="entry name" value="P-loop_NTPase"/>
</dbReference>
<dbReference type="SMART" id="SM00382">
    <property type="entry name" value="AAA"/>
    <property type="match status" value="1"/>
</dbReference>